<evidence type="ECO:0008006" key="2">
    <source>
        <dbReference type="Google" id="ProtNLM"/>
    </source>
</evidence>
<dbReference type="Pfam" id="PF11863">
    <property type="entry name" value="DUF3383"/>
    <property type="match status" value="1"/>
</dbReference>
<proteinExistence type="predicted"/>
<organism evidence="1">
    <name type="scientific">Vibrio phage Rostov M3</name>
    <dbReference type="NCBI Taxonomy" id="2660724"/>
    <lineage>
        <taxon>Viruses</taxon>
        <taxon>Duplodnaviria</taxon>
        <taxon>Heunggongvirae</taxon>
        <taxon>Uroviricota</taxon>
        <taxon>Caudoviricetes</taxon>
    </lineage>
</organism>
<gene>
    <name evidence="1" type="ORF">RostovM3_00028</name>
</gene>
<evidence type="ECO:0000313" key="1">
    <source>
        <dbReference type="EMBL" id="QGH75042.1"/>
    </source>
</evidence>
<name>A0A5Q2WBB3_9CAUD</name>
<sequence length="381" mass="41817">MSYDVSNIININTRISPQGLAFANFAKAVLFAPESELPVGFSVDTRRTYQSITELAVDFPSTTKTYKAANRWLGGIPSINELVVYGRDTTNDATWTITLNKAYNTLWWFWTFVTDEVYADEASVLEIADWCNGVESMFPNNQTGAAATAIRDPNDSTDIATQLTTLGYRTTFTFSHATDPYAGNALCKFFAAVNYSGTNSTITGEFKKLSGVAAESLTGTEYAAMKQDTKKCVFYSAVDLQGSTDAGRVLNTYTHSTFGEYIDDVVNLAAFVNALKVTLYNTIANNTTKVGQDTVGQSLIIGAAKTVGEQYISNGYLGERFYTDPDDAVEKFTRGYEILTQPEDILNLSDADRAARKSAPLRIRIFRKGAIHAVDVTVDVY</sequence>
<dbReference type="EMBL" id="MN379461">
    <property type="protein sequence ID" value="QGH75042.1"/>
    <property type="molecule type" value="Genomic_DNA"/>
</dbReference>
<protein>
    <recommendedName>
        <fullName evidence="2">Tail sheath protein</fullName>
    </recommendedName>
</protein>
<reference evidence="1" key="1">
    <citation type="submission" date="2019-08" db="EMBL/GenBank/DDBJ databases">
        <authorList>
            <person name="Pogozhova M.P."/>
            <person name="Pisanov R.V."/>
            <person name="Gaevskaya N.E."/>
            <person name="Vodopyanov A.S."/>
        </authorList>
    </citation>
    <scope>NUCLEOTIDE SEQUENCE</scope>
</reference>
<dbReference type="InterPro" id="IPR021808">
    <property type="entry name" value="DUF3383"/>
</dbReference>
<accession>A0A5Q2WBB3</accession>